<dbReference type="InterPro" id="IPR011701">
    <property type="entry name" value="MFS"/>
</dbReference>
<evidence type="ECO:0000313" key="6">
    <source>
        <dbReference type="EMBL" id="SFW70507.1"/>
    </source>
</evidence>
<proteinExistence type="inferred from homology"/>
<dbReference type="InterPro" id="IPR037541">
    <property type="entry name" value="MFS_YfcJ"/>
</dbReference>
<dbReference type="AlphaFoldDB" id="A0AA94L3C7"/>
<feature type="domain" description="Major facilitator superfamily (MFS) profile" evidence="5">
    <location>
        <begin position="142"/>
        <end position="388"/>
    </location>
</feature>
<dbReference type="SUPFAM" id="SSF103473">
    <property type="entry name" value="MFS general substrate transporter"/>
    <property type="match status" value="1"/>
</dbReference>
<feature type="transmembrane region" description="Helical" evidence="4">
    <location>
        <begin position="138"/>
        <end position="159"/>
    </location>
</feature>
<dbReference type="PANTHER" id="PTHR23531:SF1">
    <property type="entry name" value="QUINOLENE RESISTANCE PROTEIN NORA"/>
    <property type="match status" value="1"/>
</dbReference>
<dbReference type="NCBIfam" id="NF009048">
    <property type="entry name" value="PRK12382.1"/>
    <property type="match status" value="1"/>
</dbReference>
<keyword evidence="1 4" id="KW-0812">Transmembrane</keyword>
<evidence type="ECO:0000313" key="7">
    <source>
        <dbReference type="Proteomes" id="UP000182680"/>
    </source>
</evidence>
<dbReference type="InterPro" id="IPR036259">
    <property type="entry name" value="MFS_trans_sf"/>
</dbReference>
<dbReference type="RefSeq" id="WP_072312454.1">
    <property type="nucleotide sequence ID" value="NZ_FPIW01000072.1"/>
</dbReference>
<feature type="transmembrane region" description="Helical" evidence="4">
    <location>
        <begin position="214"/>
        <end position="235"/>
    </location>
</feature>
<feature type="transmembrane region" description="Helical" evidence="4">
    <location>
        <begin position="79"/>
        <end position="96"/>
    </location>
</feature>
<dbReference type="Gene3D" id="1.20.1250.20">
    <property type="entry name" value="MFS general substrate transporter like domains"/>
    <property type="match status" value="1"/>
</dbReference>
<feature type="transmembrane region" description="Helical" evidence="4">
    <location>
        <begin position="39"/>
        <end position="58"/>
    </location>
</feature>
<dbReference type="CDD" id="cd17489">
    <property type="entry name" value="MFS_YfcJ_like"/>
    <property type="match status" value="1"/>
</dbReference>
<protein>
    <submittedName>
        <fullName evidence="6">Predicted arabinose efflux permease, MFS family</fullName>
    </submittedName>
</protein>
<dbReference type="GO" id="GO:0022857">
    <property type="term" value="F:transmembrane transporter activity"/>
    <property type="evidence" value="ECO:0007669"/>
    <property type="project" value="InterPro"/>
</dbReference>
<evidence type="ECO:0000256" key="2">
    <source>
        <dbReference type="ARBA" id="ARBA00022989"/>
    </source>
</evidence>
<feature type="transmembrane region" description="Helical" evidence="4">
    <location>
        <begin position="7"/>
        <end position="33"/>
    </location>
</feature>
<feature type="transmembrane region" description="Helical" evidence="4">
    <location>
        <begin position="241"/>
        <end position="260"/>
    </location>
</feature>
<sequence length="388" mass="40103">MQKDTRCLLWNTAALLFSYMAVAMPLPVISVFVTRHLGLSNGLSGLAVGIAFLTTILSRGFSGRFADRNGGKACMMRGLLLYAAASAICLVAGATGDPAWAFALLIAGRLVLGLGESMAIVGMLSWNIALLGPQRSGTVFSLVGASLYGAFALGGPLGLLCFGQFGFTGLMLLCSPLPLLGWFMVCRMPAVVPASARPGVSFLRVLGSIWRQGAIVGFQGVGFAAIGAFISLYFTSRGWQHAGLALTCFGIGFVLVRLFFGHLPDRLGGMRVAAVSLGVAAGGQLALWLAPSAEIALAGAFLTGTGCSLVYPSMGVEVIRKVQPELRGTAVGGFAIFQDVAYGATAPIAGLFADHFGYAVVFMIGLAAALVGLLIAIVTAVQKTAVTH</sequence>
<keyword evidence="3 4" id="KW-0472">Membrane</keyword>
<feature type="transmembrane region" description="Helical" evidence="4">
    <location>
        <begin position="358"/>
        <end position="381"/>
    </location>
</feature>
<dbReference type="EMBL" id="FPIW01000072">
    <property type="protein sequence ID" value="SFW70507.1"/>
    <property type="molecule type" value="Genomic_DNA"/>
</dbReference>
<dbReference type="PROSITE" id="PS50850">
    <property type="entry name" value="MFS"/>
    <property type="match status" value="1"/>
</dbReference>
<reference evidence="7" key="1">
    <citation type="submission" date="2016-11" db="EMBL/GenBank/DDBJ databases">
        <authorList>
            <person name="Jaros S."/>
            <person name="Januszkiewicz K."/>
            <person name="Wedrychowicz H."/>
        </authorList>
    </citation>
    <scope>NUCLEOTIDE SEQUENCE [LARGE SCALE GENOMIC DNA]</scope>
    <source>
        <strain evidence="7">DSM 7057</strain>
    </source>
</reference>
<evidence type="ECO:0000259" key="5">
    <source>
        <dbReference type="PROSITE" id="PS50850"/>
    </source>
</evidence>
<dbReference type="Pfam" id="PF07690">
    <property type="entry name" value="MFS_1"/>
    <property type="match status" value="2"/>
</dbReference>
<evidence type="ECO:0000256" key="3">
    <source>
        <dbReference type="ARBA" id="ARBA00023136"/>
    </source>
</evidence>
<dbReference type="Proteomes" id="UP000182680">
    <property type="component" value="Unassembled WGS sequence"/>
</dbReference>
<evidence type="ECO:0000256" key="1">
    <source>
        <dbReference type="ARBA" id="ARBA00022692"/>
    </source>
</evidence>
<dbReference type="InterPro" id="IPR052714">
    <property type="entry name" value="MFS_Exporter"/>
</dbReference>
<name>A0AA94L3C7_DESDE</name>
<feature type="transmembrane region" description="Helical" evidence="4">
    <location>
        <begin position="296"/>
        <end position="319"/>
    </location>
</feature>
<evidence type="ECO:0000256" key="4">
    <source>
        <dbReference type="SAM" id="Phobius"/>
    </source>
</evidence>
<feature type="transmembrane region" description="Helical" evidence="4">
    <location>
        <begin position="272"/>
        <end position="290"/>
    </location>
</feature>
<feature type="transmembrane region" description="Helical" evidence="4">
    <location>
        <begin position="331"/>
        <end position="352"/>
    </location>
</feature>
<feature type="transmembrane region" description="Helical" evidence="4">
    <location>
        <begin position="165"/>
        <end position="185"/>
    </location>
</feature>
<dbReference type="PANTHER" id="PTHR23531">
    <property type="entry name" value="QUINOLENE RESISTANCE PROTEIN NORA"/>
    <property type="match status" value="1"/>
</dbReference>
<dbReference type="InterPro" id="IPR020846">
    <property type="entry name" value="MFS_dom"/>
</dbReference>
<feature type="transmembrane region" description="Helical" evidence="4">
    <location>
        <begin position="102"/>
        <end position="126"/>
    </location>
</feature>
<dbReference type="NCBIfam" id="NF003477">
    <property type="entry name" value="PRK05122.1"/>
    <property type="match status" value="1"/>
</dbReference>
<comment type="caution">
    <text evidence="6">The sequence shown here is derived from an EMBL/GenBank/DDBJ whole genome shotgun (WGS) entry which is preliminary data.</text>
</comment>
<organism evidence="6 7">
    <name type="scientific">Desulfovibrio desulfuricans</name>
    <dbReference type="NCBI Taxonomy" id="876"/>
    <lineage>
        <taxon>Bacteria</taxon>
        <taxon>Pseudomonadati</taxon>
        <taxon>Thermodesulfobacteriota</taxon>
        <taxon>Desulfovibrionia</taxon>
        <taxon>Desulfovibrionales</taxon>
        <taxon>Desulfovibrionaceae</taxon>
        <taxon>Desulfovibrio</taxon>
    </lineage>
</organism>
<dbReference type="HAMAP" id="MF_02091">
    <property type="entry name" value="MFS_YfcJ"/>
    <property type="match status" value="1"/>
</dbReference>
<keyword evidence="2 4" id="KW-1133">Transmembrane helix</keyword>
<accession>A0AA94L3C7</accession>
<gene>
    <name evidence="6" type="ORF">SAMN02910291_02617</name>
</gene>